<sequence length="262" mass="27370">MDVTEDAPATAPSEAVEAAAPPVDTSSSSMQAAIAAPLPAAIDHDHDEARPTTTTTTTLPTELTELSPDDQAQQAEADDHPSSEGATAGERSSVTLTTEAVEPVSEAAEAGEATAPPQQPAQDESMPLAALQPQLARATTEDVYDPSSSARASLEPAASSSSANATNAAPSSLIRAVQAKSLVGLSRVAQLSARIEKDPYDHEAQLALLHEVEQKGDLEKTREVYESFLKVFPDAIQQCDQSPLSRGEPQPHRVSGARQSES</sequence>
<dbReference type="GO" id="GO:0006396">
    <property type="term" value="P:RNA processing"/>
    <property type="evidence" value="ECO:0007669"/>
    <property type="project" value="InterPro"/>
</dbReference>
<feature type="compositionally biased region" description="Low complexity" evidence="4">
    <location>
        <begin position="7"/>
        <end position="23"/>
    </location>
</feature>
<keyword evidence="3" id="KW-0539">Nucleus</keyword>
<dbReference type="OrthoDB" id="26282at2759"/>
<evidence type="ECO:0000256" key="2">
    <source>
        <dbReference type="ARBA" id="ARBA00022737"/>
    </source>
</evidence>
<dbReference type="SUPFAM" id="SSF48452">
    <property type="entry name" value="TPR-like"/>
    <property type="match status" value="1"/>
</dbReference>
<dbReference type="InterPro" id="IPR011990">
    <property type="entry name" value="TPR-like_helical_dom_sf"/>
</dbReference>
<evidence type="ECO:0000256" key="1">
    <source>
        <dbReference type="ARBA" id="ARBA00004123"/>
    </source>
</evidence>
<evidence type="ECO:0000256" key="3">
    <source>
        <dbReference type="ARBA" id="ARBA00023242"/>
    </source>
</evidence>
<dbReference type="EMBL" id="FMWP01000018">
    <property type="protein sequence ID" value="SCZ92477.1"/>
    <property type="molecule type" value="Genomic_DNA"/>
</dbReference>
<evidence type="ECO:0000259" key="5">
    <source>
        <dbReference type="Pfam" id="PF05843"/>
    </source>
</evidence>
<comment type="subcellular location">
    <subcellularLocation>
        <location evidence="1">Nucleus</location>
    </subcellularLocation>
</comment>
<dbReference type="InterPro" id="IPR008847">
    <property type="entry name" value="Suf"/>
</dbReference>
<dbReference type="Gene3D" id="1.25.40.1040">
    <property type="match status" value="1"/>
</dbReference>
<feature type="compositionally biased region" description="Low complexity" evidence="4">
    <location>
        <begin position="32"/>
        <end position="41"/>
    </location>
</feature>
<protein>
    <submittedName>
        <fullName evidence="6">BZ3500_MvSof-1268-A1-R1_Chr5-2g07895 protein</fullName>
    </submittedName>
</protein>
<keyword evidence="2" id="KW-0677">Repeat</keyword>
<feature type="region of interest" description="Disordered" evidence="4">
    <location>
        <begin position="240"/>
        <end position="262"/>
    </location>
</feature>
<feature type="region of interest" description="Disordered" evidence="4">
    <location>
        <begin position="1"/>
        <end position="169"/>
    </location>
</feature>
<dbReference type="Proteomes" id="UP000249723">
    <property type="component" value="Unassembled WGS sequence"/>
</dbReference>
<dbReference type="AlphaFoldDB" id="A0A2X0LFI1"/>
<feature type="domain" description="Suppressor of forked" evidence="5">
    <location>
        <begin position="187"/>
        <end position="235"/>
    </location>
</feature>
<evidence type="ECO:0000313" key="6">
    <source>
        <dbReference type="EMBL" id="SCZ92477.1"/>
    </source>
</evidence>
<gene>
    <name evidence="6" type="ORF">BZ3500_MVSOF-1268-A1-R1_CHR5-2G07895</name>
</gene>
<evidence type="ECO:0000256" key="4">
    <source>
        <dbReference type="SAM" id="MobiDB-lite"/>
    </source>
</evidence>
<dbReference type="STRING" id="289078.A0A2X0LFI1"/>
<feature type="compositionally biased region" description="Low complexity" evidence="4">
    <location>
        <begin position="146"/>
        <end position="169"/>
    </location>
</feature>
<dbReference type="Pfam" id="PF05843">
    <property type="entry name" value="Suf"/>
    <property type="match status" value="1"/>
</dbReference>
<proteinExistence type="predicted"/>
<accession>A0A2X0LFI1</accession>
<keyword evidence="7" id="KW-1185">Reference proteome</keyword>
<dbReference type="GO" id="GO:0005634">
    <property type="term" value="C:nucleus"/>
    <property type="evidence" value="ECO:0007669"/>
    <property type="project" value="UniProtKB-SubCell"/>
</dbReference>
<evidence type="ECO:0000313" key="7">
    <source>
        <dbReference type="Proteomes" id="UP000249723"/>
    </source>
</evidence>
<organism evidence="6 7">
    <name type="scientific">Microbotryum saponariae</name>
    <dbReference type="NCBI Taxonomy" id="289078"/>
    <lineage>
        <taxon>Eukaryota</taxon>
        <taxon>Fungi</taxon>
        <taxon>Dikarya</taxon>
        <taxon>Basidiomycota</taxon>
        <taxon>Pucciniomycotina</taxon>
        <taxon>Microbotryomycetes</taxon>
        <taxon>Microbotryales</taxon>
        <taxon>Microbotryaceae</taxon>
        <taxon>Microbotryum</taxon>
    </lineage>
</organism>
<feature type="compositionally biased region" description="Low complexity" evidence="4">
    <location>
        <begin position="51"/>
        <end position="75"/>
    </location>
</feature>
<name>A0A2X0LFI1_9BASI</name>
<reference evidence="7" key="1">
    <citation type="submission" date="2016-10" db="EMBL/GenBank/DDBJ databases">
        <authorList>
            <person name="Jeantristanb JTB J.-T."/>
            <person name="Ricardo R."/>
        </authorList>
    </citation>
    <scope>NUCLEOTIDE SEQUENCE [LARGE SCALE GENOMIC DNA]</scope>
</reference>
<feature type="compositionally biased region" description="Low complexity" evidence="4">
    <location>
        <begin position="99"/>
        <end position="136"/>
    </location>
</feature>